<reference evidence="3" key="1">
    <citation type="submission" date="2018-05" db="EMBL/GenBank/DDBJ databases">
        <authorList>
            <person name="Li X."/>
        </authorList>
    </citation>
    <scope>NUCLEOTIDE SEQUENCE [LARGE SCALE GENOMIC DNA]</scope>
    <source>
        <strain evidence="3">HKS-05</strain>
    </source>
</reference>
<dbReference type="EMBL" id="QFYP01000001">
    <property type="protein sequence ID" value="RAK59589.1"/>
    <property type="molecule type" value="Genomic_DNA"/>
</dbReference>
<dbReference type="Proteomes" id="UP000249842">
    <property type="component" value="Unassembled WGS sequence"/>
</dbReference>
<evidence type="ECO:0000313" key="2">
    <source>
        <dbReference type="EMBL" id="RAK59589.1"/>
    </source>
</evidence>
<accession>A0A328AY60</accession>
<evidence type="ECO:0000313" key="3">
    <source>
        <dbReference type="Proteomes" id="UP000249842"/>
    </source>
</evidence>
<feature type="compositionally biased region" description="Basic and acidic residues" evidence="1">
    <location>
        <begin position="9"/>
        <end position="21"/>
    </location>
</feature>
<gene>
    <name evidence="2" type="ORF">DJ021_07130</name>
</gene>
<dbReference type="OrthoDB" id="7298998at2"/>
<protein>
    <submittedName>
        <fullName evidence="2">Uncharacterized protein</fullName>
    </submittedName>
</protein>
<dbReference type="AlphaFoldDB" id="A0A328AY60"/>
<dbReference type="RefSeq" id="WP_111456882.1">
    <property type="nucleotide sequence ID" value="NZ_QFYP01000001.1"/>
</dbReference>
<organism evidence="2 3">
    <name type="scientific">Phenylobacterium hankyongense</name>
    <dbReference type="NCBI Taxonomy" id="1813876"/>
    <lineage>
        <taxon>Bacteria</taxon>
        <taxon>Pseudomonadati</taxon>
        <taxon>Pseudomonadota</taxon>
        <taxon>Alphaproteobacteria</taxon>
        <taxon>Caulobacterales</taxon>
        <taxon>Caulobacteraceae</taxon>
        <taxon>Phenylobacterium</taxon>
    </lineage>
</organism>
<feature type="region of interest" description="Disordered" evidence="1">
    <location>
        <begin position="1"/>
        <end position="21"/>
    </location>
</feature>
<name>A0A328AY60_9CAUL</name>
<comment type="caution">
    <text evidence="2">The sequence shown here is derived from an EMBL/GenBank/DDBJ whole genome shotgun (WGS) entry which is preliminary data.</text>
</comment>
<evidence type="ECO:0000256" key="1">
    <source>
        <dbReference type="SAM" id="MobiDB-lite"/>
    </source>
</evidence>
<sequence>MKAGDLSGDLERWRADRGSLPTDREARRELLERLRAWKAQHDQDRARQPGPFLQMAWDAVFSDEDDQVAEAIRQLEDALAQS</sequence>
<keyword evidence="3" id="KW-1185">Reference proteome</keyword>
<proteinExistence type="predicted"/>